<organism evidence="2">
    <name type="scientific">Neospora caninum (strain Liverpool)</name>
    <dbReference type="NCBI Taxonomy" id="572307"/>
    <lineage>
        <taxon>Eukaryota</taxon>
        <taxon>Sar</taxon>
        <taxon>Alveolata</taxon>
        <taxon>Apicomplexa</taxon>
        <taxon>Conoidasida</taxon>
        <taxon>Coccidia</taxon>
        <taxon>Eucoccidiorida</taxon>
        <taxon>Eimeriorina</taxon>
        <taxon>Sarcocystidae</taxon>
        <taxon>Neospora</taxon>
    </lineage>
</organism>
<evidence type="ECO:0000313" key="2">
    <source>
        <dbReference type="EMBL" id="CEL65793.1"/>
    </source>
</evidence>
<name>A0A0F7U7K2_NEOCL</name>
<feature type="compositionally biased region" description="Low complexity" evidence="1">
    <location>
        <begin position="217"/>
        <end position="227"/>
    </location>
</feature>
<proteinExistence type="predicted"/>
<reference evidence="2" key="1">
    <citation type="journal article" date="2015" name="PLoS ONE">
        <title>Comprehensive Evaluation of Toxoplasma gondii VEG and Neospora caninum LIV Genomes with Tachyzoite Stage Transcriptome and Proteome Defines Novel Transcript Features.</title>
        <authorList>
            <person name="Ramaprasad A."/>
            <person name="Mourier T."/>
            <person name="Naeem R."/>
            <person name="Malas T.B."/>
            <person name="Moussa E."/>
            <person name="Panigrahi A."/>
            <person name="Vermont S.J."/>
            <person name="Otto T.D."/>
            <person name="Wastling J."/>
            <person name="Pain A."/>
        </authorList>
    </citation>
    <scope>NUCLEOTIDE SEQUENCE</scope>
    <source>
        <strain evidence="2">Liverpool</strain>
    </source>
</reference>
<evidence type="ECO:0000256" key="1">
    <source>
        <dbReference type="SAM" id="MobiDB-lite"/>
    </source>
</evidence>
<feature type="compositionally biased region" description="Polar residues" evidence="1">
    <location>
        <begin position="327"/>
        <end position="340"/>
    </location>
</feature>
<dbReference type="AlphaFoldDB" id="A0A0F7U7K2"/>
<feature type="region of interest" description="Disordered" evidence="1">
    <location>
        <begin position="216"/>
        <end position="341"/>
    </location>
</feature>
<dbReference type="EMBL" id="LN714480">
    <property type="protein sequence ID" value="CEL65793.1"/>
    <property type="molecule type" value="Genomic_DNA"/>
</dbReference>
<gene>
    <name evidence="2" type="ORF">BN1204_016270</name>
</gene>
<sequence length="378" mass="40838">MNWLFQSNPPAVKVSFNRSALEKWEFGTSPSGWRYGIGGAVSGTGSHLDVSDDCRLENLWCCTCCGCPVQHAEQFTKAGASGLPASLGNSLTTSHQCPVVEQGVEVAEGPGCSEGPLRELLENEIDVAVEHQGDKAELTSDGPSWSPSLPAVRRRLPPSRRIHSHAETVEPDRSVASCCLAHENCGACTRTECDHKRAAECPAGQEFVLDFKKLSAPSVSPSPVSTPCGRPAQGTVLSEQPIPIKPRDKSFDIGRNPGKCSSIETPSETRESKGVDRSKRQQEKTPSCSKKRTRSQAHTERQGVDTTRPISSEIEPRSAPKGRPRSTHQTVGITDTTTTRAGKKVLTGEAMSLVLKALGERGIRRLNMGMKWDEALDC</sequence>
<feature type="compositionally biased region" description="Basic and acidic residues" evidence="1">
    <location>
        <begin position="267"/>
        <end position="283"/>
    </location>
</feature>
<protein>
    <submittedName>
        <fullName evidence="2">Uncharacterized protein</fullName>
    </submittedName>
</protein>
<accession>A0A0F7U7K2</accession>